<gene>
    <name evidence="1" type="ORF">TrLO_g3505</name>
</gene>
<keyword evidence="2" id="KW-1185">Reference proteome</keyword>
<protein>
    <submittedName>
        <fullName evidence="1">Uncharacterized protein</fullName>
    </submittedName>
</protein>
<evidence type="ECO:0000313" key="1">
    <source>
        <dbReference type="EMBL" id="GMI06154.1"/>
    </source>
</evidence>
<sequence length="102" mass="11234">MSSDAKCCAGSHIGYMCPCDCGCCIYTPVCSHLFVPSFIIGMFICTCKDSQNPGAYQNTDNKGNFLAFVPLDEEAKVLAHYSENVHMNPKRDAMEVSCFCEK</sequence>
<dbReference type="OrthoDB" id="10391266at2759"/>
<comment type="caution">
    <text evidence="1">The sequence shown here is derived from an EMBL/GenBank/DDBJ whole genome shotgun (WGS) entry which is preliminary data.</text>
</comment>
<reference evidence="2" key="1">
    <citation type="journal article" date="2023" name="Commun. Biol.">
        <title>Genome analysis of Parmales, the sister group of diatoms, reveals the evolutionary specialization of diatoms from phago-mixotrophs to photoautotrophs.</title>
        <authorList>
            <person name="Ban H."/>
            <person name="Sato S."/>
            <person name="Yoshikawa S."/>
            <person name="Yamada K."/>
            <person name="Nakamura Y."/>
            <person name="Ichinomiya M."/>
            <person name="Sato N."/>
            <person name="Blanc-Mathieu R."/>
            <person name="Endo H."/>
            <person name="Kuwata A."/>
            <person name="Ogata H."/>
        </authorList>
    </citation>
    <scope>NUCLEOTIDE SEQUENCE [LARGE SCALE GENOMIC DNA]</scope>
    <source>
        <strain evidence="2">NIES 3700</strain>
    </source>
</reference>
<proteinExistence type="predicted"/>
<evidence type="ECO:0000313" key="2">
    <source>
        <dbReference type="Proteomes" id="UP001165122"/>
    </source>
</evidence>
<dbReference type="Proteomes" id="UP001165122">
    <property type="component" value="Unassembled WGS sequence"/>
</dbReference>
<accession>A0A9W7F9Y6</accession>
<dbReference type="AlphaFoldDB" id="A0A9W7F9Y6"/>
<dbReference type="EMBL" id="BRXW01000096">
    <property type="protein sequence ID" value="GMI06154.1"/>
    <property type="molecule type" value="Genomic_DNA"/>
</dbReference>
<organism evidence="1 2">
    <name type="scientific">Triparma laevis f. longispina</name>
    <dbReference type="NCBI Taxonomy" id="1714387"/>
    <lineage>
        <taxon>Eukaryota</taxon>
        <taxon>Sar</taxon>
        <taxon>Stramenopiles</taxon>
        <taxon>Ochrophyta</taxon>
        <taxon>Bolidophyceae</taxon>
        <taxon>Parmales</taxon>
        <taxon>Triparmaceae</taxon>
        <taxon>Triparma</taxon>
    </lineage>
</organism>
<name>A0A9W7F9Y6_9STRA</name>